<dbReference type="RefSeq" id="WP_259623232.1">
    <property type="nucleotide sequence ID" value="NZ_JANYMP010000005.1"/>
</dbReference>
<dbReference type="Proteomes" id="UP001141259">
    <property type="component" value="Unassembled WGS sequence"/>
</dbReference>
<feature type="domain" description="SGNH hydrolase-type esterase" evidence="3">
    <location>
        <begin position="37"/>
        <end position="210"/>
    </location>
</feature>
<keyword evidence="1" id="KW-0732">Signal</keyword>
<dbReference type="GO" id="GO:0046373">
    <property type="term" value="P:L-arabinose metabolic process"/>
    <property type="evidence" value="ECO:0007669"/>
    <property type="project" value="InterPro"/>
</dbReference>
<feature type="domain" description="Alpha-L-arabinofuranosidase B arabinose-binding" evidence="2">
    <location>
        <begin position="243"/>
        <end position="369"/>
    </location>
</feature>
<reference evidence="4" key="1">
    <citation type="submission" date="2022-08" db="EMBL/GenBank/DDBJ databases">
        <authorList>
            <person name="Tistechok S."/>
            <person name="Samborskyy M."/>
            <person name="Roman I."/>
        </authorList>
    </citation>
    <scope>NUCLEOTIDE SEQUENCE</scope>
    <source>
        <strain evidence="4">DSM 103496</strain>
    </source>
</reference>
<dbReference type="AlphaFoldDB" id="A0A9X3A179"/>
<dbReference type="Pfam" id="PF05270">
    <property type="entry name" value="AbfB"/>
    <property type="match status" value="1"/>
</dbReference>
<sequence length="387" mass="40667">MWRRCALVLTTLCLTALGLTGVATAAESNGGVRILPLGASITDGFNVPGGYRIALWRTLANAGHLVDFVGSQSNGPADLPDHDHEGHPGWRIDQIDANVDAWVRGTAPRTVLIHVGTNDVVQNHDLPGAPARLGALVDHIRAAAPNADVFVSSLIPLGDPALNAKANTLNAAIPGVVQGKGARVHFVDMNSALTAADLADGVHPTRAGYDKMAARWATALAAVPGSAGDDGAPVTLPSGARSLRVTTPGFTDRYVRHQNSLGRTEHVDAGSSALLKSDATWRVVPGLAGGCHSLESRNFPGYYLRHQNSRVRISADDGTALTRADATWCGRSAPTGVRLSSWNIPGSYLRHINSELWLATPGGSNAWDTAANLVPDIAWSFDAPWSP</sequence>
<name>A0A9X3A179_9PSEU</name>
<dbReference type="CDD" id="cd01833">
    <property type="entry name" value="XynB_like"/>
    <property type="match status" value="1"/>
</dbReference>
<dbReference type="Gene3D" id="2.80.10.50">
    <property type="match status" value="1"/>
</dbReference>
<keyword evidence="5" id="KW-1185">Reference proteome</keyword>
<dbReference type="InterPro" id="IPR007934">
    <property type="entry name" value="AbfB_ABD"/>
</dbReference>
<evidence type="ECO:0000256" key="1">
    <source>
        <dbReference type="SAM" id="SignalP"/>
    </source>
</evidence>
<organism evidence="4 5">
    <name type="scientific">Umezawaea endophytica</name>
    <dbReference type="NCBI Taxonomy" id="1654476"/>
    <lineage>
        <taxon>Bacteria</taxon>
        <taxon>Bacillati</taxon>
        <taxon>Actinomycetota</taxon>
        <taxon>Actinomycetes</taxon>
        <taxon>Pseudonocardiales</taxon>
        <taxon>Pseudonocardiaceae</taxon>
        <taxon>Umezawaea</taxon>
    </lineage>
</organism>
<evidence type="ECO:0000313" key="4">
    <source>
        <dbReference type="EMBL" id="MCS7477718.1"/>
    </source>
</evidence>
<dbReference type="CDD" id="cd23399">
    <property type="entry name" value="beta-trefoil_ABD_ABFB"/>
    <property type="match status" value="1"/>
</dbReference>
<evidence type="ECO:0000259" key="3">
    <source>
        <dbReference type="Pfam" id="PF13472"/>
    </source>
</evidence>
<dbReference type="Pfam" id="PF13472">
    <property type="entry name" value="Lipase_GDSL_2"/>
    <property type="match status" value="1"/>
</dbReference>
<dbReference type="InterPro" id="IPR013830">
    <property type="entry name" value="SGNH_hydro"/>
</dbReference>
<dbReference type="InterPro" id="IPR051532">
    <property type="entry name" value="Ester_Hydrolysis_Enzymes"/>
</dbReference>
<protein>
    <submittedName>
        <fullName evidence="4">AbfB domain-containing protein</fullName>
    </submittedName>
</protein>
<dbReference type="GO" id="GO:0004622">
    <property type="term" value="F:phosphatidylcholine lysophospholipase activity"/>
    <property type="evidence" value="ECO:0007669"/>
    <property type="project" value="TreeGrafter"/>
</dbReference>
<dbReference type="SUPFAM" id="SSF110221">
    <property type="entry name" value="AbfB domain"/>
    <property type="match status" value="1"/>
</dbReference>
<dbReference type="EMBL" id="JANYMP010000005">
    <property type="protein sequence ID" value="MCS7477718.1"/>
    <property type="molecule type" value="Genomic_DNA"/>
</dbReference>
<dbReference type="SUPFAM" id="SSF52266">
    <property type="entry name" value="SGNH hydrolase"/>
    <property type="match status" value="1"/>
</dbReference>
<dbReference type="PANTHER" id="PTHR30383">
    <property type="entry name" value="THIOESTERASE 1/PROTEASE 1/LYSOPHOSPHOLIPASE L1"/>
    <property type="match status" value="1"/>
</dbReference>
<gene>
    <name evidence="4" type="ORF">NZH93_12710</name>
</gene>
<evidence type="ECO:0000259" key="2">
    <source>
        <dbReference type="Pfam" id="PF05270"/>
    </source>
</evidence>
<dbReference type="Gene3D" id="3.40.50.1110">
    <property type="entry name" value="SGNH hydrolase"/>
    <property type="match status" value="1"/>
</dbReference>
<dbReference type="GO" id="GO:0046556">
    <property type="term" value="F:alpha-L-arabinofuranosidase activity"/>
    <property type="evidence" value="ECO:0007669"/>
    <property type="project" value="InterPro"/>
</dbReference>
<accession>A0A9X3A179</accession>
<proteinExistence type="predicted"/>
<feature type="chain" id="PRO_5040821986" evidence="1">
    <location>
        <begin position="26"/>
        <end position="387"/>
    </location>
</feature>
<dbReference type="InterPro" id="IPR036195">
    <property type="entry name" value="AbfB_ABD_sf"/>
</dbReference>
<comment type="caution">
    <text evidence="4">The sequence shown here is derived from an EMBL/GenBank/DDBJ whole genome shotgun (WGS) entry which is preliminary data.</text>
</comment>
<dbReference type="PANTHER" id="PTHR30383:SF5">
    <property type="entry name" value="SGNH HYDROLASE-TYPE ESTERASE DOMAIN-CONTAINING PROTEIN"/>
    <property type="match status" value="1"/>
</dbReference>
<evidence type="ECO:0000313" key="5">
    <source>
        <dbReference type="Proteomes" id="UP001141259"/>
    </source>
</evidence>
<dbReference type="InterPro" id="IPR036514">
    <property type="entry name" value="SGNH_hydro_sf"/>
</dbReference>
<feature type="signal peptide" evidence="1">
    <location>
        <begin position="1"/>
        <end position="25"/>
    </location>
</feature>